<dbReference type="RefSeq" id="WP_338201737.1">
    <property type="nucleotide sequence ID" value="NZ_JAEKNR010000118.1"/>
</dbReference>
<evidence type="ECO:0000259" key="2">
    <source>
        <dbReference type="Pfam" id="PF08327"/>
    </source>
</evidence>
<reference evidence="3" key="1">
    <citation type="submission" date="2020-10" db="EMBL/GenBank/DDBJ databases">
        <title>Ca. Dormibacterota MAGs.</title>
        <authorList>
            <person name="Montgomery K."/>
        </authorList>
    </citation>
    <scope>NUCLEOTIDE SEQUENCE [LARGE SCALE GENOMIC DNA]</scope>
    <source>
        <strain evidence="3">SC8812_S17_10</strain>
    </source>
</reference>
<feature type="domain" description="Activator of Hsp90 ATPase homologue 1/2-like C-terminal" evidence="2">
    <location>
        <begin position="18"/>
        <end position="157"/>
    </location>
</feature>
<dbReference type="AlphaFoldDB" id="A0A934K155"/>
<dbReference type="InterPro" id="IPR023393">
    <property type="entry name" value="START-like_dom_sf"/>
</dbReference>
<keyword evidence="4" id="KW-1185">Reference proteome</keyword>
<dbReference type="Pfam" id="PF08327">
    <property type="entry name" value="AHSA1"/>
    <property type="match status" value="1"/>
</dbReference>
<dbReference type="Proteomes" id="UP000612893">
    <property type="component" value="Unassembled WGS sequence"/>
</dbReference>
<dbReference type="InterPro" id="IPR013538">
    <property type="entry name" value="ASHA1/2-like_C"/>
</dbReference>
<evidence type="ECO:0000313" key="3">
    <source>
        <dbReference type="EMBL" id="MBJ7598602.1"/>
    </source>
</evidence>
<name>A0A934K155_9BACT</name>
<dbReference type="EMBL" id="JAEKNR010000118">
    <property type="protein sequence ID" value="MBJ7598602.1"/>
    <property type="molecule type" value="Genomic_DNA"/>
</dbReference>
<accession>A0A934K155</accession>
<protein>
    <submittedName>
        <fullName evidence="3">SRPBCC domain-containing protein</fullName>
    </submittedName>
</protein>
<dbReference type="SUPFAM" id="SSF55961">
    <property type="entry name" value="Bet v1-like"/>
    <property type="match status" value="1"/>
</dbReference>
<sequence length="158" mass="17769">MTEEQAGTPNRTSRVVRARPEEVYEAFMDPEALVEWLPPAEMTGEIHEFDARVGGGYRMSLFYSPDERAARGKTSAREDMVNVRFVELAPPRMIVEAVSFVTTDPTLLGEMTIRATFEEAPGGTQVTMMFENLPPGLRPEDNELGSRLSLDQLARRFE</sequence>
<organism evidence="3 4">
    <name type="scientific">Candidatus Nephthysia bennettiae</name>
    <dbReference type="NCBI Taxonomy" id="3127016"/>
    <lineage>
        <taxon>Bacteria</taxon>
        <taxon>Bacillati</taxon>
        <taxon>Candidatus Dormiibacterota</taxon>
        <taxon>Candidatus Dormibacteria</taxon>
        <taxon>Candidatus Dormibacterales</taxon>
        <taxon>Candidatus Dormibacteraceae</taxon>
        <taxon>Candidatus Nephthysia</taxon>
    </lineage>
</organism>
<comment type="similarity">
    <text evidence="1">Belongs to the AHA1 family.</text>
</comment>
<gene>
    <name evidence="3" type="ORF">JF922_11020</name>
</gene>
<comment type="caution">
    <text evidence="3">The sequence shown here is derived from an EMBL/GenBank/DDBJ whole genome shotgun (WGS) entry which is preliminary data.</text>
</comment>
<dbReference type="Gene3D" id="3.30.530.20">
    <property type="match status" value="1"/>
</dbReference>
<proteinExistence type="inferred from homology"/>
<evidence type="ECO:0000313" key="4">
    <source>
        <dbReference type="Proteomes" id="UP000612893"/>
    </source>
</evidence>
<evidence type="ECO:0000256" key="1">
    <source>
        <dbReference type="ARBA" id="ARBA00006817"/>
    </source>
</evidence>